<dbReference type="PANTHER" id="PTHR46033">
    <property type="entry name" value="PROTEIN MAIN-LIKE 2"/>
    <property type="match status" value="1"/>
</dbReference>
<accession>A0ABR0NW26</accession>
<dbReference type="PANTHER" id="PTHR46033:SF8">
    <property type="entry name" value="PROTEIN MAINTENANCE OF MERISTEMS-LIKE"/>
    <property type="match status" value="1"/>
</dbReference>
<gene>
    <name evidence="2" type="ORF">PVK06_032032</name>
</gene>
<dbReference type="InterPro" id="IPR019557">
    <property type="entry name" value="AminoTfrase-like_pln_mobile"/>
</dbReference>
<evidence type="ECO:0000259" key="1">
    <source>
        <dbReference type="Pfam" id="PF10536"/>
    </source>
</evidence>
<protein>
    <recommendedName>
        <fullName evidence="1">Aminotransferase-like plant mobile domain-containing protein</fullName>
    </recommendedName>
</protein>
<sequence>MFELRFDVVSALTERWQSETHTFHLLCGKCTITLEDIALQLKLLVDGYAITGFNKVVEPVALCDSLLGRSSDDGKNKFTSFEFWLVKTKFQKRIEQCYGVGAYLRCSSIYYAVGRFVWMPYSASDVAVVISQWGHAHSTVWCINVSVLNFLIVKWYKGDRFLQQFDCKQRYK</sequence>
<name>A0ABR0NW26_GOSAR</name>
<dbReference type="Pfam" id="PF10536">
    <property type="entry name" value="PMD"/>
    <property type="match status" value="1"/>
</dbReference>
<dbReference type="EMBL" id="JARKNE010000009">
    <property type="protein sequence ID" value="KAK5804383.1"/>
    <property type="molecule type" value="Genomic_DNA"/>
</dbReference>
<proteinExistence type="predicted"/>
<evidence type="ECO:0000313" key="2">
    <source>
        <dbReference type="EMBL" id="KAK5804383.1"/>
    </source>
</evidence>
<reference evidence="2 3" key="1">
    <citation type="submission" date="2023-03" db="EMBL/GenBank/DDBJ databases">
        <title>WGS of Gossypium arboreum.</title>
        <authorList>
            <person name="Yu D."/>
        </authorList>
    </citation>
    <scope>NUCLEOTIDE SEQUENCE [LARGE SCALE GENOMIC DNA]</scope>
    <source>
        <tissue evidence="2">Leaf</tissue>
    </source>
</reference>
<dbReference type="InterPro" id="IPR044824">
    <property type="entry name" value="MAIN-like"/>
</dbReference>
<keyword evidence="3" id="KW-1185">Reference proteome</keyword>
<feature type="domain" description="Aminotransferase-like plant mobile" evidence="1">
    <location>
        <begin position="7"/>
        <end position="86"/>
    </location>
</feature>
<dbReference type="Proteomes" id="UP001358586">
    <property type="component" value="Chromosome 9"/>
</dbReference>
<organism evidence="2 3">
    <name type="scientific">Gossypium arboreum</name>
    <name type="common">Tree cotton</name>
    <name type="synonym">Gossypium nanking</name>
    <dbReference type="NCBI Taxonomy" id="29729"/>
    <lineage>
        <taxon>Eukaryota</taxon>
        <taxon>Viridiplantae</taxon>
        <taxon>Streptophyta</taxon>
        <taxon>Embryophyta</taxon>
        <taxon>Tracheophyta</taxon>
        <taxon>Spermatophyta</taxon>
        <taxon>Magnoliopsida</taxon>
        <taxon>eudicotyledons</taxon>
        <taxon>Gunneridae</taxon>
        <taxon>Pentapetalae</taxon>
        <taxon>rosids</taxon>
        <taxon>malvids</taxon>
        <taxon>Malvales</taxon>
        <taxon>Malvaceae</taxon>
        <taxon>Malvoideae</taxon>
        <taxon>Gossypium</taxon>
    </lineage>
</organism>
<comment type="caution">
    <text evidence="2">The sequence shown here is derived from an EMBL/GenBank/DDBJ whole genome shotgun (WGS) entry which is preliminary data.</text>
</comment>
<evidence type="ECO:0000313" key="3">
    <source>
        <dbReference type="Proteomes" id="UP001358586"/>
    </source>
</evidence>